<dbReference type="PROSITE" id="PS00651">
    <property type="entry name" value="RIBOSOMAL_L9"/>
    <property type="match status" value="1"/>
</dbReference>
<dbReference type="PATRIC" id="fig|465721.4.peg.979"/>
<keyword evidence="10" id="KW-1185">Reference proteome</keyword>
<evidence type="ECO:0000259" key="8">
    <source>
        <dbReference type="PROSITE" id="PS00651"/>
    </source>
</evidence>
<protein>
    <recommendedName>
        <fullName evidence="6 7">Large ribosomal subunit protein bL9</fullName>
    </recommendedName>
</protein>
<sequence>MEIILLQKVANLGSIGDRVQVKSGYARNFLLPQGKATLATADNIAKFEARRAELEKMALDELNEARGRAAKLTSIKLTLSAKTGGEGKLFGSIGVTDIVEALKQAGHEVERSEVRLPLGPIRQTGEHVVQLHLHTDVNVEIPVIIAAQE</sequence>
<comment type="function">
    <text evidence="7">Binds to the 23S rRNA.</text>
</comment>
<dbReference type="SUPFAM" id="SSF55653">
    <property type="entry name" value="Ribosomal protein L9 C-domain"/>
    <property type="match status" value="1"/>
</dbReference>
<keyword evidence="3 7" id="KW-0694">RNA-binding</keyword>
<dbReference type="RefSeq" id="WP_066919088.1">
    <property type="nucleotide sequence ID" value="NZ_CP011971.1"/>
</dbReference>
<evidence type="ECO:0000313" key="9">
    <source>
        <dbReference type="EMBL" id="AMN46390.1"/>
    </source>
</evidence>
<accession>A0A127F9X9</accession>
<dbReference type="GO" id="GO:1990904">
    <property type="term" value="C:ribonucleoprotein complex"/>
    <property type="evidence" value="ECO:0007669"/>
    <property type="project" value="UniProtKB-KW"/>
</dbReference>
<dbReference type="Pfam" id="PF01281">
    <property type="entry name" value="Ribosomal_L9_N"/>
    <property type="match status" value="1"/>
</dbReference>
<dbReference type="SUPFAM" id="SSF55658">
    <property type="entry name" value="L9 N-domain-like"/>
    <property type="match status" value="1"/>
</dbReference>
<dbReference type="InterPro" id="IPR009027">
    <property type="entry name" value="Ribosomal_bL9/RNase_H1_N"/>
</dbReference>
<evidence type="ECO:0000256" key="3">
    <source>
        <dbReference type="ARBA" id="ARBA00022884"/>
    </source>
</evidence>
<evidence type="ECO:0000256" key="1">
    <source>
        <dbReference type="ARBA" id="ARBA00010605"/>
    </source>
</evidence>
<comment type="similarity">
    <text evidence="1 7">Belongs to the bacterial ribosomal protein bL9 family.</text>
</comment>
<keyword evidence="2 7" id="KW-0699">rRNA-binding</keyword>
<gene>
    <name evidence="7 9" type="primary">rplI</name>
    <name evidence="9" type="ORF">ACG33_04570</name>
</gene>
<dbReference type="InterPro" id="IPR000244">
    <property type="entry name" value="Ribosomal_bL9"/>
</dbReference>
<dbReference type="Pfam" id="PF03948">
    <property type="entry name" value="Ribosomal_L9_C"/>
    <property type="match status" value="1"/>
</dbReference>
<dbReference type="InterPro" id="IPR020069">
    <property type="entry name" value="Ribosomal_bL9_C"/>
</dbReference>
<feature type="domain" description="Ribosomal protein L9" evidence="8">
    <location>
        <begin position="13"/>
        <end position="40"/>
    </location>
</feature>
<dbReference type="EMBL" id="CP011971">
    <property type="protein sequence ID" value="AMN46390.1"/>
    <property type="molecule type" value="Genomic_DNA"/>
</dbReference>
<proteinExistence type="inferred from homology"/>
<dbReference type="InterPro" id="IPR036791">
    <property type="entry name" value="Ribosomal_bL9_C_sf"/>
</dbReference>
<dbReference type="GO" id="GO:0005840">
    <property type="term" value="C:ribosome"/>
    <property type="evidence" value="ECO:0007669"/>
    <property type="project" value="UniProtKB-KW"/>
</dbReference>
<evidence type="ECO:0000256" key="7">
    <source>
        <dbReference type="HAMAP-Rule" id="MF_00503"/>
    </source>
</evidence>
<evidence type="ECO:0000256" key="2">
    <source>
        <dbReference type="ARBA" id="ARBA00022730"/>
    </source>
</evidence>
<evidence type="ECO:0000256" key="4">
    <source>
        <dbReference type="ARBA" id="ARBA00022980"/>
    </source>
</evidence>
<keyword evidence="5 7" id="KW-0687">Ribonucleoprotein</keyword>
<dbReference type="GO" id="GO:0006412">
    <property type="term" value="P:translation"/>
    <property type="evidence" value="ECO:0007669"/>
    <property type="project" value="UniProtKB-UniRule"/>
</dbReference>
<keyword evidence="4 7" id="KW-0689">Ribosomal protein</keyword>
<evidence type="ECO:0000256" key="5">
    <source>
        <dbReference type="ARBA" id="ARBA00023274"/>
    </source>
</evidence>
<dbReference type="GO" id="GO:0003735">
    <property type="term" value="F:structural constituent of ribosome"/>
    <property type="evidence" value="ECO:0007669"/>
    <property type="project" value="InterPro"/>
</dbReference>
<dbReference type="Gene3D" id="3.10.430.100">
    <property type="entry name" value="Ribosomal protein L9, C-terminal domain"/>
    <property type="match status" value="1"/>
</dbReference>
<dbReference type="PANTHER" id="PTHR21368">
    <property type="entry name" value="50S RIBOSOMAL PROTEIN L9"/>
    <property type="match status" value="1"/>
</dbReference>
<reference evidence="9 10" key="1">
    <citation type="submission" date="2015-06" db="EMBL/GenBank/DDBJ databases">
        <title>A Comprehensive Approach to Explore the Metabolic and Phylogenetic Diversity of Bacterial Steroid Degradation in the Environment: Testosterone as an Example.</title>
        <authorList>
            <person name="Yang F.-C."/>
            <person name="Chen Y.-L."/>
            <person name="Yu C.-P."/>
            <person name="Tang S.-L."/>
            <person name="Wang P.-H."/>
            <person name="Ismail W."/>
            <person name="Wang C.-H."/>
            <person name="Yang C.-Y."/>
            <person name="Chiang Y.-R."/>
        </authorList>
    </citation>
    <scope>NUCLEOTIDE SEQUENCE [LARGE SCALE GENOMIC DNA]</scope>
    <source>
        <strain evidence="9 10">DSM 18526</strain>
    </source>
</reference>
<dbReference type="InterPro" id="IPR020594">
    <property type="entry name" value="Ribosomal_bL9_bac/chp"/>
</dbReference>
<name>A0A127F9X9_STEDE</name>
<dbReference type="AlphaFoldDB" id="A0A127F9X9"/>
<evidence type="ECO:0000256" key="6">
    <source>
        <dbReference type="ARBA" id="ARBA00035292"/>
    </source>
</evidence>
<dbReference type="InterPro" id="IPR020070">
    <property type="entry name" value="Ribosomal_bL9_N"/>
</dbReference>
<dbReference type="InterPro" id="IPR036935">
    <property type="entry name" value="Ribosomal_bL9_N_sf"/>
</dbReference>
<dbReference type="KEGG" id="sdf:ACG33_04570"/>
<dbReference type="STRING" id="465721.ACG33_04570"/>
<evidence type="ECO:0000313" key="10">
    <source>
        <dbReference type="Proteomes" id="UP000070250"/>
    </source>
</evidence>
<dbReference type="Proteomes" id="UP000070250">
    <property type="component" value="Chromosome"/>
</dbReference>
<organism evidence="9 10">
    <name type="scientific">Steroidobacter denitrificans</name>
    <dbReference type="NCBI Taxonomy" id="465721"/>
    <lineage>
        <taxon>Bacteria</taxon>
        <taxon>Pseudomonadati</taxon>
        <taxon>Pseudomonadota</taxon>
        <taxon>Gammaproteobacteria</taxon>
        <taxon>Steroidobacterales</taxon>
        <taxon>Steroidobacteraceae</taxon>
        <taxon>Steroidobacter</taxon>
    </lineage>
</organism>
<dbReference type="GO" id="GO:0019843">
    <property type="term" value="F:rRNA binding"/>
    <property type="evidence" value="ECO:0007669"/>
    <property type="project" value="UniProtKB-UniRule"/>
</dbReference>
<dbReference type="NCBIfam" id="TIGR00158">
    <property type="entry name" value="L9"/>
    <property type="match status" value="1"/>
</dbReference>
<dbReference type="HAMAP" id="MF_00503">
    <property type="entry name" value="Ribosomal_bL9"/>
    <property type="match status" value="1"/>
</dbReference>
<dbReference type="Gene3D" id="3.40.5.10">
    <property type="entry name" value="Ribosomal protein L9, N-terminal domain"/>
    <property type="match status" value="1"/>
</dbReference>
<dbReference type="OrthoDB" id="9788336at2"/>